<evidence type="ECO:0000256" key="6">
    <source>
        <dbReference type="SAM" id="MobiDB-lite"/>
    </source>
</evidence>
<dbReference type="InterPro" id="IPR038765">
    <property type="entry name" value="Papain-like_cys_pep_sf"/>
</dbReference>
<dbReference type="InterPro" id="IPR051794">
    <property type="entry name" value="PG_Endopeptidase_C40"/>
</dbReference>
<comment type="caution">
    <text evidence="8">The sequence shown here is derived from an EMBL/GenBank/DDBJ whole genome shotgun (WGS) entry which is preliminary data.</text>
</comment>
<evidence type="ECO:0000259" key="7">
    <source>
        <dbReference type="PROSITE" id="PS51935"/>
    </source>
</evidence>
<feature type="region of interest" description="Disordered" evidence="6">
    <location>
        <begin position="268"/>
        <end position="326"/>
    </location>
</feature>
<evidence type="ECO:0000256" key="3">
    <source>
        <dbReference type="ARBA" id="ARBA00022801"/>
    </source>
</evidence>
<gene>
    <name evidence="8" type="ORF">FHX36_000391</name>
</gene>
<dbReference type="Proteomes" id="UP000580718">
    <property type="component" value="Unassembled WGS sequence"/>
</dbReference>
<keyword evidence="5" id="KW-0175">Coiled coil</keyword>
<keyword evidence="2" id="KW-0645">Protease</keyword>
<dbReference type="PROSITE" id="PS51935">
    <property type="entry name" value="NLPC_P60"/>
    <property type="match status" value="1"/>
</dbReference>
<keyword evidence="4" id="KW-0788">Thiol protease</keyword>
<feature type="coiled-coil region" evidence="5">
    <location>
        <begin position="89"/>
        <end position="123"/>
    </location>
</feature>
<evidence type="ECO:0000256" key="2">
    <source>
        <dbReference type="ARBA" id="ARBA00022670"/>
    </source>
</evidence>
<evidence type="ECO:0000313" key="8">
    <source>
        <dbReference type="EMBL" id="MBB3674656.1"/>
    </source>
</evidence>
<organism evidence="8 9">
    <name type="scientific">Modestobacter versicolor</name>
    <dbReference type="NCBI Taxonomy" id="429133"/>
    <lineage>
        <taxon>Bacteria</taxon>
        <taxon>Bacillati</taxon>
        <taxon>Actinomycetota</taxon>
        <taxon>Actinomycetes</taxon>
        <taxon>Geodermatophilales</taxon>
        <taxon>Geodermatophilaceae</taxon>
        <taxon>Modestobacter</taxon>
    </lineage>
</organism>
<evidence type="ECO:0000313" key="9">
    <source>
        <dbReference type="Proteomes" id="UP000580718"/>
    </source>
</evidence>
<dbReference type="GO" id="GO:0006508">
    <property type="term" value="P:proteolysis"/>
    <property type="evidence" value="ECO:0007669"/>
    <property type="project" value="UniProtKB-KW"/>
</dbReference>
<dbReference type="Gene3D" id="6.10.250.3150">
    <property type="match status" value="1"/>
</dbReference>
<dbReference type="RefSeq" id="WP_343056553.1">
    <property type="nucleotide sequence ID" value="NZ_JACIBU010000001.1"/>
</dbReference>
<dbReference type="PANTHER" id="PTHR47359">
    <property type="entry name" value="PEPTIDOGLYCAN DL-ENDOPEPTIDASE CWLO"/>
    <property type="match status" value="1"/>
</dbReference>
<protein>
    <submittedName>
        <fullName evidence="8">Cell wall-associated NlpC family hydrolase</fullName>
    </submittedName>
</protein>
<evidence type="ECO:0000256" key="1">
    <source>
        <dbReference type="ARBA" id="ARBA00007074"/>
    </source>
</evidence>
<proteinExistence type="inferred from homology"/>
<dbReference type="Gene3D" id="3.90.1720.10">
    <property type="entry name" value="endopeptidase domain like (from Nostoc punctiforme)"/>
    <property type="match status" value="1"/>
</dbReference>
<dbReference type="InterPro" id="IPR000064">
    <property type="entry name" value="NLP_P60_dom"/>
</dbReference>
<comment type="similarity">
    <text evidence="1">Belongs to the peptidase C40 family.</text>
</comment>
<sequence>MHTQVRTQQSTTGRRAGRRWATRVVGVAAVTAVGLGLAPGTASAAPVNPSDSQISAAEQARQAAAAQVGQVSAALAAAESAAANASAAANIALQDYEDAQAAYDEARAAAAAAAAAAAQAEVELQGGRDDVAAFARDSYMQGSTNAGALALMTSGGPAELLERAALLDAVGEHRVDVVAQLTVLEEQANAADEAAQVSVAQADTLKVEAATLLATAQEQESAARSQAGALAEQQEQYEAGLASAEQTLTALQGQRAAAEAAAAQQAAAAARASTSRPAGSSSGSSSGSASSGSSSSGSSAGTGASTVKPPVSVPAPPQGTTAGVPSGGAVQTAIAAAKTQLGLPYSWGGGGSGGPSYGIPPDTDIWGFDCSGLTQYAYAQAGIQIGGTSRDQWYRFRGQTVAREDLQAGDLVFWASGSAYSSIYHVALYLGGGKVVQAPQSGDVVRISNMWYGGDYFGAVRPTG</sequence>
<accession>A0A839Y089</accession>
<feature type="coiled-coil region" evidence="5">
    <location>
        <begin position="234"/>
        <end position="261"/>
    </location>
</feature>
<dbReference type="AlphaFoldDB" id="A0A839Y089"/>
<dbReference type="SUPFAM" id="SSF54001">
    <property type="entry name" value="Cysteine proteinases"/>
    <property type="match status" value="1"/>
</dbReference>
<keyword evidence="3 8" id="KW-0378">Hydrolase</keyword>
<feature type="domain" description="NlpC/P60" evidence="7">
    <location>
        <begin position="327"/>
        <end position="464"/>
    </location>
</feature>
<dbReference type="GO" id="GO:0008234">
    <property type="term" value="F:cysteine-type peptidase activity"/>
    <property type="evidence" value="ECO:0007669"/>
    <property type="project" value="UniProtKB-KW"/>
</dbReference>
<feature type="compositionally biased region" description="Low complexity" evidence="6">
    <location>
        <begin position="268"/>
        <end position="306"/>
    </location>
</feature>
<dbReference type="EMBL" id="JACIBU010000001">
    <property type="protein sequence ID" value="MBB3674656.1"/>
    <property type="molecule type" value="Genomic_DNA"/>
</dbReference>
<evidence type="ECO:0000256" key="5">
    <source>
        <dbReference type="SAM" id="Coils"/>
    </source>
</evidence>
<name>A0A839Y089_9ACTN</name>
<evidence type="ECO:0000256" key="4">
    <source>
        <dbReference type="ARBA" id="ARBA00022807"/>
    </source>
</evidence>
<dbReference type="Pfam" id="PF00877">
    <property type="entry name" value="NLPC_P60"/>
    <property type="match status" value="1"/>
</dbReference>
<reference evidence="8 9" key="1">
    <citation type="submission" date="2020-08" db="EMBL/GenBank/DDBJ databases">
        <title>Sequencing the genomes of 1000 actinobacteria strains.</title>
        <authorList>
            <person name="Klenk H.-P."/>
        </authorList>
    </citation>
    <scope>NUCLEOTIDE SEQUENCE [LARGE SCALE GENOMIC DNA]</scope>
    <source>
        <strain evidence="8 9">DSM 16678</strain>
    </source>
</reference>
<dbReference type="PANTHER" id="PTHR47359:SF3">
    <property type="entry name" value="NLP_P60 DOMAIN-CONTAINING PROTEIN-RELATED"/>
    <property type="match status" value="1"/>
</dbReference>